<dbReference type="Pfam" id="PF00704">
    <property type="entry name" value="Glyco_hydro_18"/>
    <property type="match status" value="1"/>
</dbReference>
<feature type="region of interest" description="Disordered" evidence="1">
    <location>
        <begin position="72"/>
        <end position="215"/>
    </location>
</feature>
<dbReference type="STRING" id="1220162.K1W839"/>
<sequence length="2649" mass="269807">MTRPPPPILPFLPDVQVGGALPARPVKIAAWSVGSTRQVALACEDNTVWVTTSCVGPSNSLVPDLSLPEAYASSPRPVGRPRATSSASSILSGSRRPFSPSSSTPRASLSLTSPTLTSVSDATAAPAPPDGHAHRNSVSDRADLRDYLREQVESDERSSLGLGLAGLTRRGIQVPSRDSSTRGDETPRSSASNTSKADSTGTGITHRLSGLWGKKDDDDLAAKTKWKQDEMAVEAEMAKEEAEDVKEKDDLAVIASRAGKEGAGKESGSSSCPTPRLGDDAKPPVRVVLPNPERGAIIDVAVMEDVGCLVVLRDVGLLDIISLQTLDPVSATSLDFVSVDGKLPKLTHSWLWRGVHLAVREEGTLLIAHGEPWPSPWPSPNGDVTRVVMLNVPGYKCVATLELPGIGDVGVTSGGESSYLLHSSGESLTSYPINFPSSAPTSRSHTPVSPHDSPKQRSASGPASPSTSAGSSPYLRPDGQRRPGALASVRATSARHELGLAKLLGNKKVAERDHANSVHEPPTAGVEAGVEVQRDGGSLWDRILLHENGQGLGLTDKYIEAFDFDGKKLHVRGEIVLDAEAAKISDAVFTGTLYATESSAVINVDLGTLERKTEQRLEQPTAGDNLCPYGPSTVFVADNDGCVASQTLSDFLQEKAPVHDETDIDRFPSPVTFSCVIPSQYAEGGHLFVAGDADGSIRLFDASPLKPRGTWTLFDDPVRSATLIDPNSTKAGKLAGKLLCTSERGTVAVLDLKEMDDMFVIPAARAPMTRIFVGGHSILLAYENAKARVWNFETGEFRRSTGLDAADDMLNVGDWVEVRFYDPPAIDGPLTKVNGPTPLGSNLGRLLQLDLRQLATWLNAHPDDNALDVCRGLLSVFLTFGINAGIDEVCESKLGIEPPKQAVAVGLEGLAAWKISATATGLRQLAIVTLLRPFMESPQYEDSAADVVAYYSACLPEDTVEAGIDLFAGYYLDTAVDVHQSARMLFGARLSRMPNEDIEKLVEARQDHFSADQAMSEASAQALTVIGGIAIHRFACMNPTALRDAAASIELYLNDPKYTHVGLAIELCSKGFTTWQTYLDPMDLLRRLFYLATHKDSSLPNAASVAAQARLAVLNVASSNAPLFMSTLSQDIMDAKTVDDRTAVMKLCVFMARRRPALLENGLPRICEAVVKSLDPNVGKMRDDVWQAATVILNELVSAFTTVDFCAHTQRLAVGTNEGAVIMYDLKTASRLYVLEPHHKAVSAVSFAPDGRRLVTVSLEESDATVWKVGSSISGFFNVGGPPRQGGKPGEPYRRIPFVRADDAWSISAQVATQRWHSASFTPSRADASGQETSPQTLSFSMRSHIALVALLPLLASTYAAPAGPVRRDESVPGDPLPKAVSGSDTPQPLESPGDPQDSTDLHQLLSSDDDFYKARLKKRAYEGSVSPRPYFDRLTAAAPNYATSAKYYDTSAEHAGTPTPDLKARFSYIGSYDGGSCAGGTPNPGEPTRATGSADGYGYAAGGSAYATGSIGPRALSSGGYSASAGASASDEYAPSGSYSATGASAQTGASASYGASAPSGAPSSATSGGAASSAAVLSSAIASSGAASAAVSSAPLPSGPVPSAPLPLSASAASSMPDSLSSTAGTGSMGSYAGSPTGSTASGSASSVSVSLGSMSGSDTASVTTIPTSASASGSAGGAGIGASSSSTPASASGSGSMPGADGEAPADSSSSLDTGGDSGSESESDSGSSSGSGNSSGDGGVSASASGSGAGSGSETSWGWSSEGSGASAGGSATATATAAFGDSSSDSDSYDSVSDSASADSSASASAASGSDDSGSASGAAYPTGSVGGDTTIFSTSASYGGSGASASVTDASASGSSSGSESEASSAASYSESASASATMGGDSDSGSADDSGSAAGTSATASADSGGSSEYSASGDGAASGDASDDYGASGASATAPASAGSSDEVSSGASSTASASYDTPGDDSSDSDDESSSGSIPGDDSAAVYASDSAAAASEASATGSSSSESFGDSGSNEVSDEGESDGGESGDSDSSDSDSDSATQESSSGETGASDASPGADLTSGAPDLSLNGTLCLNVTNCTANATGIPYPNATAVIDDGASGSFSSDEGSSSASGSGEEDFSGSADGGEGDASSSSDSGESDPSASETGDEGSSAASDDSSSDPSAEEGAGGEDSARKRSFSHSFRSILPFPAQLFRDSFLKSLPRATTSSAHRYNRIARRKSKHKDNGGDQVPLDDGSGEGANGASTSAWSPDSSASAAGGASESGWEPDNQASATSPGSAAAQGSSGHASTPSVSAEHPSSSSGSLSSSGSGGSTKFSAPHHVIYANIFPGGGNKPPTVEELGQYNRLMLAFLTTKGLDASTVQTWVDLDEATRKQTLDSYHEAGIAVMLAVFGAEDKPTTSGISPTEFASTVADYVKKYGFDGADIDYEDFDAADAGKSAAWVTEFHKALRSNLGPDYLISHAPISPWFQGSAYPDGAYETIFKNIGDELDFFNLQYYNAEDNYKDCKLNSIGIPWEKLVIGKPIASGEANTGYIEPATLAKCIAEVKSLGGQTNIMFWQWSAEVQNNVEILNTVIGGAGAGDASTGSDVDSTSFPKGSGAHGDGAESPTGASSAASSGWTGESEGSGGDGGGSSNSAEE</sequence>
<evidence type="ECO:0000259" key="2">
    <source>
        <dbReference type="PROSITE" id="PS51910"/>
    </source>
</evidence>
<feature type="compositionally biased region" description="Acidic residues" evidence="1">
    <location>
        <begin position="1967"/>
        <end position="1978"/>
    </location>
</feature>
<feature type="compositionally biased region" description="Polar residues" evidence="1">
    <location>
        <begin position="2075"/>
        <end position="2090"/>
    </location>
</feature>
<name>K1W839_TRIAC</name>
<dbReference type="PROSITE" id="PS51910">
    <property type="entry name" value="GH18_2"/>
    <property type="match status" value="1"/>
</dbReference>
<feature type="compositionally biased region" description="Low complexity" evidence="1">
    <location>
        <begin position="1744"/>
        <end position="1825"/>
    </location>
</feature>
<accession>K1W839</accession>
<feature type="region of interest" description="Disordered" evidence="1">
    <location>
        <begin position="2591"/>
        <end position="2649"/>
    </location>
</feature>
<evidence type="ECO:0000256" key="1">
    <source>
        <dbReference type="SAM" id="MobiDB-lite"/>
    </source>
</evidence>
<feature type="compositionally biased region" description="Low complexity" evidence="1">
    <location>
        <begin position="458"/>
        <end position="473"/>
    </location>
</feature>
<feature type="compositionally biased region" description="Polar residues" evidence="1">
    <location>
        <begin position="432"/>
        <end position="447"/>
    </location>
</feature>
<feature type="compositionally biased region" description="Low complexity" evidence="1">
    <location>
        <begin position="1839"/>
        <end position="1966"/>
    </location>
</feature>
<dbReference type="InterPro" id="IPR015943">
    <property type="entry name" value="WD40/YVTN_repeat-like_dom_sf"/>
</dbReference>
<dbReference type="Gene3D" id="3.20.20.80">
    <property type="entry name" value="Glycosidases"/>
    <property type="match status" value="1"/>
</dbReference>
<dbReference type="InterPro" id="IPR017853">
    <property type="entry name" value="GH"/>
</dbReference>
<evidence type="ECO:0000313" key="3">
    <source>
        <dbReference type="EMBL" id="EKC97813.1"/>
    </source>
</evidence>
<feature type="compositionally biased region" description="Polar residues" evidence="1">
    <location>
        <begin position="188"/>
        <end position="203"/>
    </location>
</feature>
<dbReference type="Gene3D" id="2.130.10.10">
    <property type="entry name" value="YVTN repeat-like/Quinoprotein amine dehydrogenase"/>
    <property type="match status" value="2"/>
</dbReference>
<dbReference type="InterPro" id="IPR001680">
    <property type="entry name" value="WD40_rpt"/>
</dbReference>
<feature type="compositionally biased region" description="Low complexity" evidence="1">
    <location>
        <begin position="2103"/>
        <end position="2122"/>
    </location>
</feature>
<dbReference type="InterPro" id="IPR049916">
    <property type="entry name" value="WDR72-like"/>
</dbReference>
<dbReference type="SUPFAM" id="SSF50998">
    <property type="entry name" value="Quinoprotein alcohol dehydrogenase-like"/>
    <property type="match status" value="1"/>
</dbReference>
<organism evidence="3 4">
    <name type="scientific">Trichosporon asahii var. asahii (strain CBS 8904)</name>
    <name type="common">Yeast</name>
    <dbReference type="NCBI Taxonomy" id="1220162"/>
    <lineage>
        <taxon>Eukaryota</taxon>
        <taxon>Fungi</taxon>
        <taxon>Dikarya</taxon>
        <taxon>Basidiomycota</taxon>
        <taxon>Agaricomycotina</taxon>
        <taxon>Tremellomycetes</taxon>
        <taxon>Trichosporonales</taxon>
        <taxon>Trichosporonaceae</taxon>
        <taxon>Trichosporon</taxon>
    </lineage>
</organism>
<feature type="compositionally biased region" description="Acidic residues" evidence="1">
    <location>
        <begin position="2022"/>
        <end position="2043"/>
    </location>
</feature>
<feature type="region of interest" description="Disordered" evidence="1">
    <location>
        <begin position="1364"/>
        <end position="1403"/>
    </location>
</feature>
<comment type="caution">
    <text evidence="3">The sequence shown here is derived from an EMBL/GenBank/DDBJ whole genome shotgun (WGS) entry which is preliminary data.</text>
</comment>
<dbReference type="HOGENOM" id="CLU_227607_0_0_1"/>
<feature type="compositionally biased region" description="Low complexity" evidence="1">
    <location>
        <begin position="2251"/>
        <end position="2273"/>
    </location>
</feature>
<dbReference type="SMART" id="SM00320">
    <property type="entry name" value="WD40"/>
    <property type="match status" value="3"/>
</dbReference>
<feature type="compositionally biased region" description="Low complexity" evidence="1">
    <location>
        <begin position="2137"/>
        <end position="2174"/>
    </location>
</feature>
<feature type="region of interest" description="Disordered" evidence="1">
    <location>
        <begin position="432"/>
        <end position="486"/>
    </location>
</feature>
<feature type="domain" description="GH18" evidence="2">
    <location>
        <begin position="2328"/>
        <end position="2591"/>
    </location>
</feature>
<dbReference type="InterPro" id="IPR001223">
    <property type="entry name" value="Glyco_hydro18_cat"/>
</dbReference>
<reference evidence="3 4" key="1">
    <citation type="journal article" date="2012" name="Eukaryot. Cell">
        <title>Genome sequence of the Trichosporon asahii environmental strain CBS 8904.</title>
        <authorList>
            <person name="Yang R.Y."/>
            <person name="Li H.T."/>
            <person name="Zhu H."/>
            <person name="Zhou G.P."/>
            <person name="Wang M."/>
            <person name="Wang L."/>
        </authorList>
    </citation>
    <scope>NUCLEOTIDE SEQUENCE [LARGE SCALE GENOMIC DNA]</scope>
    <source>
        <strain evidence="3 4">CBS 8904</strain>
    </source>
</reference>
<feature type="compositionally biased region" description="Basic and acidic residues" evidence="1">
    <location>
        <begin position="131"/>
        <end position="158"/>
    </location>
</feature>
<dbReference type="EMBL" id="AMBO01000401">
    <property type="protein sequence ID" value="EKC97813.1"/>
    <property type="molecule type" value="Genomic_DNA"/>
</dbReference>
<keyword evidence="4" id="KW-1185">Reference proteome</keyword>
<feature type="compositionally biased region" description="Low complexity" evidence="1">
    <location>
        <begin position="1684"/>
        <end position="1698"/>
    </location>
</feature>
<feature type="compositionally biased region" description="Low complexity" evidence="1">
    <location>
        <begin position="2615"/>
        <end position="2633"/>
    </location>
</feature>
<dbReference type="PANTHER" id="PTHR44099:SF4">
    <property type="entry name" value="RABCONNECTIN-3B, ISOFORM A"/>
    <property type="match status" value="1"/>
</dbReference>
<feature type="compositionally biased region" description="Low complexity" evidence="1">
    <location>
        <begin position="2044"/>
        <end position="2054"/>
    </location>
</feature>
<protein>
    <recommendedName>
        <fullName evidence="2">GH18 domain-containing protein</fullName>
    </recommendedName>
</protein>
<dbReference type="Proteomes" id="UP000006757">
    <property type="component" value="Unassembled WGS sequence"/>
</dbReference>
<feature type="compositionally biased region" description="Low complexity" evidence="1">
    <location>
        <begin position="2591"/>
        <end position="2603"/>
    </location>
</feature>
<evidence type="ECO:0000313" key="4">
    <source>
        <dbReference type="Proteomes" id="UP000006757"/>
    </source>
</evidence>
<feature type="compositionally biased region" description="Low complexity" evidence="1">
    <location>
        <begin position="159"/>
        <end position="171"/>
    </location>
</feature>
<dbReference type="CDD" id="cd00598">
    <property type="entry name" value="GH18_chitinase-like"/>
    <property type="match status" value="1"/>
</dbReference>
<feature type="region of interest" description="Disordered" evidence="1">
    <location>
        <begin position="1609"/>
        <end position="2186"/>
    </location>
</feature>
<feature type="compositionally biased region" description="Low complexity" evidence="1">
    <location>
        <begin position="1609"/>
        <end position="1676"/>
    </location>
</feature>
<feature type="compositionally biased region" description="Low complexity" evidence="1">
    <location>
        <begin position="85"/>
        <end position="120"/>
    </location>
</feature>
<proteinExistence type="predicted"/>
<feature type="compositionally biased region" description="Low complexity" evidence="1">
    <location>
        <begin position="1979"/>
        <end position="2021"/>
    </location>
</feature>
<dbReference type="PANTHER" id="PTHR44099">
    <property type="entry name" value="RABCONNECTIN-3B, ISOFORM A"/>
    <property type="match status" value="1"/>
</dbReference>
<dbReference type="SUPFAM" id="SSF51445">
    <property type="entry name" value="(Trans)glycosidases"/>
    <property type="match status" value="1"/>
</dbReference>
<gene>
    <name evidence="3" type="ORF">A1Q2_07816</name>
</gene>
<feature type="region of interest" description="Disordered" evidence="1">
    <location>
        <begin position="257"/>
        <end position="285"/>
    </location>
</feature>
<feature type="compositionally biased region" description="Low complexity" evidence="1">
    <location>
        <begin position="2280"/>
        <end position="2298"/>
    </location>
</feature>
<feature type="compositionally biased region" description="Low complexity" evidence="1">
    <location>
        <begin position="1709"/>
        <end position="1736"/>
    </location>
</feature>
<dbReference type="OrthoDB" id="338622at2759"/>
<feature type="region of interest" description="Disordered" evidence="1">
    <location>
        <begin position="1551"/>
        <end position="1570"/>
    </location>
</feature>
<dbReference type="GO" id="GO:0005975">
    <property type="term" value="P:carbohydrate metabolic process"/>
    <property type="evidence" value="ECO:0007669"/>
    <property type="project" value="InterPro"/>
</dbReference>
<dbReference type="InterPro" id="IPR011047">
    <property type="entry name" value="Quinoprotein_ADH-like_sf"/>
</dbReference>
<feature type="compositionally biased region" description="Low complexity" evidence="1">
    <location>
        <begin position="2308"/>
        <end position="2317"/>
    </location>
</feature>
<feature type="compositionally biased region" description="Gly residues" evidence="1">
    <location>
        <begin position="2634"/>
        <end position="2643"/>
    </location>
</feature>
<feature type="region of interest" description="Disordered" evidence="1">
    <location>
        <begin position="2210"/>
        <end position="2322"/>
    </location>
</feature>
<feature type="compositionally biased region" description="Basic residues" evidence="1">
    <location>
        <begin position="2220"/>
        <end position="2231"/>
    </location>
</feature>
<dbReference type="eggNOG" id="KOG4155">
    <property type="taxonomic scope" value="Eukaryota"/>
</dbReference>
<dbReference type="GO" id="GO:0005737">
    <property type="term" value="C:cytoplasm"/>
    <property type="evidence" value="ECO:0007669"/>
    <property type="project" value="TreeGrafter"/>
</dbReference>
<dbReference type="InParanoid" id="K1W839"/>